<evidence type="ECO:0000256" key="3">
    <source>
        <dbReference type="ARBA" id="ARBA00022989"/>
    </source>
</evidence>
<dbReference type="PANTHER" id="PTHR23526">
    <property type="entry name" value="INTEGRAL MEMBRANE TRANSPORT PROTEIN-RELATED"/>
    <property type="match status" value="1"/>
</dbReference>
<dbReference type="AlphaFoldDB" id="A0A2P5P938"/>
<dbReference type="Pfam" id="PF07690">
    <property type="entry name" value="MFS_1"/>
    <property type="match status" value="2"/>
</dbReference>
<dbReference type="OrthoDB" id="9772882at2"/>
<dbReference type="SUPFAM" id="SSF103473">
    <property type="entry name" value="MFS general substrate transporter"/>
    <property type="match status" value="1"/>
</dbReference>
<proteinExistence type="predicted"/>
<dbReference type="Gene3D" id="1.20.1250.20">
    <property type="entry name" value="MFS general substrate transporter like domains"/>
    <property type="match status" value="2"/>
</dbReference>
<evidence type="ECO:0000256" key="2">
    <source>
        <dbReference type="ARBA" id="ARBA00022692"/>
    </source>
</evidence>
<evidence type="ECO:0000313" key="7">
    <source>
        <dbReference type="Proteomes" id="UP000235653"/>
    </source>
</evidence>
<organism evidence="6 7">
    <name type="scientific">Dehalogenimonas etheniformans</name>
    <dbReference type="NCBI Taxonomy" id="1536648"/>
    <lineage>
        <taxon>Bacteria</taxon>
        <taxon>Bacillati</taxon>
        <taxon>Chloroflexota</taxon>
        <taxon>Dehalococcoidia</taxon>
        <taxon>Dehalococcoidales</taxon>
        <taxon>Dehalococcoidaceae</taxon>
        <taxon>Dehalogenimonas</taxon>
    </lineage>
</organism>
<dbReference type="InterPro" id="IPR036259">
    <property type="entry name" value="MFS_trans_sf"/>
</dbReference>
<evidence type="ECO:0000256" key="4">
    <source>
        <dbReference type="ARBA" id="ARBA00023136"/>
    </source>
</evidence>
<dbReference type="GO" id="GO:0022857">
    <property type="term" value="F:transmembrane transporter activity"/>
    <property type="evidence" value="ECO:0007669"/>
    <property type="project" value="InterPro"/>
</dbReference>
<comment type="caution">
    <text evidence="6">The sequence shown here is derived from an EMBL/GenBank/DDBJ whole genome shotgun (WGS) entry which is preliminary data.</text>
</comment>
<name>A0A2P5P938_9CHLR</name>
<dbReference type="PANTHER" id="PTHR23526:SF2">
    <property type="entry name" value="MAJOR FACILITATOR SUPERFAMILY (MFS) PROFILE DOMAIN-CONTAINING PROTEIN"/>
    <property type="match status" value="1"/>
</dbReference>
<dbReference type="GO" id="GO:0005886">
    <property type="term" value="C:plasma membrane"/>
    <property type="evidence" value="ECO:0007669"/>
    <property type="project" value="UniProtKB-SubCell"/>
</dbReference>
<dbReference type="PROSITE" id="PS50850">
    <property type="entry name" value="MFS"/>
    <property type="match status" value="1"/>
</dbReference>
<dbReference type="InterPro" id="IPR011701">
    <property type="entry name" value="MFS"/>
</dbReference>
<protein>
    <submittedName>
        <fullName evidence="6">MFS transporter</fullName>
    </submittedName>
</protein>
<accession>A0A2P5P938</accession>
<dbReference type="Proteomes" id="UP000235653">
    <property type="component" value="Unassembled WGS sequence"/>
</dbReference>
<keyword evidence="2" id="KW-0812">Transmembrane</keyword>
<dbReference type="EMBL" id="JQAN02000006">
    <property type="protein sequence ID" value="PPD58795.1"/>
    <property type="molecule type" value="Genomic_DNA"/>
</dbReference>
<comment type="subcellular location">
    <subcellularLocation>
        <location evidence="1">Cell membrane</location>
        <topology evidence="1">Multi-pass membrane protein</topology>
    </subcellularLocation>
</comment>
<evidence type="ECO:0000313" key="6">
    <source>
        <dbReference type="EMBL" id="PPD58795.1"/>
    </source>
</evidence>
<keyword evidence="3" id="KW-1133">Transmembrane helix</keyword>
<dbReference type="RefSeq" id="WP_102330279.1">
    <property type="nucleotide sequence ID" value="NZ_CP058566.2"/>
</dbReference>
<evidence type="ECO:0000256" key="1">
    <source>
        <dbReference type="ARBA" id="ARBA00004651"/>
    </source>
</evidence>
<dbReference type="InterPro" id="IPR052528">
    <property type="entry name" value="Sugar_transport-like"/>
</dbReference>
<sequence>MRSFTTNPTVNKSLRLSVFDGAAFNAMMGLTQDFMSPFALALKASTAQVGLLASLPNLALALSQLGSPWISERLRSRKSLLVPMVIIQAVLWLPIFIMPQLFHNMAVWWLIALFTAGSVFGALGNPAWGSMMADLVPAGMRGRYFGFRNRIGGATLLSCFFIGGLILQLSSKQVMLGFGTLFGSAVIFRLASAYFLSKMYEPPMRRCPDPWHPMQELKTLPATNAGRLSLFVGAMMFATYVASPFFAVYMLTELGFGYGAFVIVTASASVANFLFMGYWGRRADKSGHLKVVRLTALMIPLVPVVWLVSHNLIYLIVIQVFSGFVWSGFNLSSTNLLYESAAPERRTRAIAVYNFLSGTAMCVGAAIGGVIATRLPEISGQSFLTLFLLSGILRGAVTLFMLPGLSRSSRDEDAPIISNGVPSRSVSRIFKVFQRFID</sequence>
<dbReference type="InterPro" id="IPR020846">
    <property type="entry name" value="MFS_dom"/>
</dbReference>
<keyword evidence="7" id="KW-1185">Reference proteome</keyword>
<evidence type="ECO:0000259" key="5">
    <source>
        <dbReference type="PROSITE" id="PS50850"/>
    </source>
</evidence>
<keyword evidence="4" id="KW-0472">Membrane</keyword>
<reference evidence="6 7" key="1">
    <citation type="journal article" date="2017" name="ISME J.">
        <title>Grape pomace compost harbors organohalide-respiring Dehalogenimonas species with novel reductive dehalogenase genes.</title>
        <authorList>
            <person name="Yang Y."/>
            <person name="Higgins S.A."/>
            <person name="Yan J."/>
            <person name="Simsir B."/>
            <person name="Chourey K."/>
            <person name="Iyer R."/>
            <person name="Hettich R.L."/>
            <person name="Baldwin B."/>
            <person name="Ogles D.M."/>
            <person name="Loffler F.E."/>
        </authorList>
    </citation>
    <scope>NUCLEOTIDE SEQUENCE [LARGE SCALE GENOMIC DNA]</scope>
    <source>
        <strain evidence="6 7">GP</strain>
    </source>
</reference>
<gene>
    <name evidence="6" type="ORF">JP09_002680</name>
</gene>
<feature type="domain" description="Major facilitator superfamily (MFS) profile" evidence="5">
    <location>
        <begin position="222"/>
        <end position="438"/>
    </location>
</feature>